<dbReference type="Pfam" id="PF11716">
    <property type="entry name" value="MDMPI_N"/>
    <property type="match status" value="1"/>
</dbReference>
<dbReference type="Gene3D" id="1.20.120.450">
    <property type="entry name" value="dinb family like domain"/>
    <property type="match status" value="1"/>
</dbReference>
<accession>A0A853AJB0</accession>
<protein>
    <submittedName>
        <fullName evidence="3">Uncharacterized protein (TIGR03083 family)</fullName>
    </submittedName>
</protein>
<dbReference type="Proteomes" id="UP000587002">
    <property type="component" value="Unassembled WGS sequence"/>
</dbReference>
<dbReference type="PANTHER" id="PTHR40758">
    <property type="entry name" value="CONSERVED PROTEIN"/>
    <property type="match status" value="1"/>
</dbReference>
<dbReference type="SUPFAM" id="SSF109854">
    <property type="entry name" value="DinB/YfiT-like putative metalloenzymes"/>
    <property type="match status" value="1"/>
</dbReference>
<dbReference type="InterPro" id="IPR034660">
    <property type="entry name" value="DinB/YfiT-like"/>
</dbReference>
<reference evidence="3 4" key="1">
    <citation type="submission" date="2020-07" db="EMBL/GenBank/DDBJ databases">
        <title>Sequencing the genomes of 1000 actinobacteria strains.</title>
        <authorList>
            <person name="Klenk H.-P."/>
        </authorList>
    </citation>
    <scope>NUCLEOTIDE SEQUENCE [LARGE SCALE GENOMIC DNA]</scope>
    <source>
        <strain evidence="3 4">DSM 44065</strain>
    </source>
</reference>
<dbReference type="PANTHER" id="PTHR40758:SF1">
    <property type="entry name" value="CONSERVED PROTEIN"/>
    <property type="match status" value="1"/>
</dbReference>
<dbReference type="InterPro" id="IPR017517">
    <property type="entry name" value="Maleyloyr_isom"/>
</dbReference>
<feature type="domain" description="MDMPI C-terminal" evidence="1">
    <location>
        <begin position="148"/>
        <end position="240"/>
    </location>
</feature>
<dbReference type="AlphaFoldDB" id="A0A853AJB0"/>
<sequence>MASDLLHNALHDQAAAFRSAALRAGPNAEVATCPGWTVRHLVQHLGQAYSRAERSMHLEPGSPRPESARPPAEFDDVLAWWDERLAELRHTLSTVDPDRRVRFLTGSGTPGDWARRVAHETAIHRLDAEHALAALGPDHVHDLIFDPELAADGIDEFLTAVLPAVDWTKHDRAGQVLVHSPDAGRAWLVEFRPGEPPEAGPVTGAALEVDATIAGTADAVYRKVWGRPSRAVVTGDTALAGLVSGL</sequence>
<evidence type="ECO:0000259" key="1">
    <source>
        <dbReference type="Pfam" id="PF07398"/>
    </source>
</evidence>
<dbReference type="InterPro" id="IPR010872">
    <property type="entry name" value="MDMPI_C-term_domain"/>
</dbReference>
<name>A0A853AJB0_9PSEU</name>
<evidence type="ECO:0000313" key="4">
    <source>
        <dbReference type="Proteomes" id="UP000587002"/>
    </source>
</evidence>
<keyword evidence="4" id="KW-1185">Reference proteome</keyword>
<dbReference type="GO" id="GO:0005886">
    <property type="term" value="C:plasma membrane"/>
    <property type="evidence" value="ECO:0007669"/>
    <property type="project" value="TreeGrafter"/>
</dbReference>
<organism evidence="3 4">
    <name type="scientific">Saccharopolyspora hordei</name>
    <dbReference type="NCBI Taxonomy" id="1838"/>
    <lineage>
        <taxon>Bacteria</taxon>
        <taxon>Bacillati</taxon>
        <taxon>Actinomycetota</taxon>
        <taxon>Actinomycetes</taxon>
        <taxon>Pseudonocardiales</taxon>
        <taxon>Pseudonocardiaceae</taxon>
        <taxon>Saccharopolyspora</taxon>
    </lineage>
</organism>
<dbReference type="RefSeq" id="WP_179718093.1">
    <property type="nucleotide sequence ID" value="NZ_BAABFH010000001.1"/>
</dbReference>
<feature type="domain" description="Mycothiol-dependent maleylpyruvate isomerase metal-binding" evidence="2">
    <location>
        <begin position="9"/>
        <end position="128"/>
    </location>
</feature>
<dbReference type="NCBIfam" id="TIGR03083">
    <property type="entry name" value="maleylpyruvate isomerase family mycothiol-dependent enzyme"/>
    <property type="match status" value="1"/>
</dbReference>
<evidence type="ECO:0000259" key="2">
    <source>
        <dbReference type="Pfam" id="PF11716"/>
    </source>
</evidence>
<evidence type="ECO:0000313" key="3">
    <source>
        <dbReference type="EMBL" id="NYI82363.1"/>
    </source>
</evidence>
<dbReference type="EMBL" id="JACCFJ010000001">
    <property type="protein sequence ID" value="NYI82363.1"/>
    <property type="molecule type" value="Genomic_DNA"/>
</dbReference>
<dbReference type="InterPro" id="IPR024344">
    <property type="entry name" value="MDMPI_metal-binding"/>
</dbReference>
<comment type="caution">
    <text evidence="3">The sequence shown here is derived from an EMBL/GenBank/DDBJ whole genome shotgun (WGS) entry which is preliminary data.</text>
</comment>
<gene>
    <name evidence="3" type="ORF">HNR68_000993</name>
</gene>
<proteinExistence type="predicted"/>
<dbReference type="Pfam" id="PF07398">
    <property type="entry name" value="MDMPI_C"/>
    <property type="match status" value="1"/>
</dbReference>
<dbReference type="GO" id="GO:0046872">
    <property type="term" value="F:metal ion binding"/>
    <property type="evidence" value="ECO:0007669"/>
    <property type="project" value="InterPro"/>
</dbReference>